<dbReference type="AlphaFoldDB" id="W2SG43"/>
<sequence>MKVCLSNWRGEWIYEQLHRSHLSSFAANDIMWMKCCATDIASASSDRPLVDWRYALQLGPSTHLKI</sequence>
<evidence type="ECO:0000313" key="2">
    <source>
        <dbReference type="Proteomes" id="UP000053676"/>
    </source>
</evidence>
<dbReference type="Proteomes" id="UP000053676">
    <property type="component" value="Unassembled WGS sequence"/>
</dbReference>
<evidence type="ECO:0000313" key="1">
    <source>
        <dbReference type="EMBL" id="ETN68508.1"/>
    </source>
</evidence>
<proteinExistence type="predicted"/>
<reference evidence="2" key="1">
    <citation type="journal article" date="2014" name="Nat. Genet.">
        <title>Genome of the human hookworm Necator americanus.</title>
        <authorList>
            <person name="Tang Y.T."/>
            <person name="Gao X."/>
            <person name="Rosa B.A."/>
            <person name="Abubucker S."/>
            <person name="Hallsworth-Pepin K."/>
            <person name="Martin J."/>
            <person name="Tyagi R."/>
            <person name="Heizer E."/>
            <person name="Zhang X."/>
            <person name="Bhonagiri-Palsikar V."/>
            <person name="Minx P."/>
            <person name="Warren W.C."/>
            <person name="Wang Q."/>
            <person name="Zhan B."/>
            <person name="Hotez P.J."/>
            <person name="Sternberg P.W."/>
            <person name="Dougall A."/>
            <person name="Gaze S.T."/>
            <person name="Mulvenna J."/>
            <person name="Sotillo J."/>
            <person name="Ranganathan S."/>
            <person name="Rabelo E.M."/>
            <person name="Wilson R.K."/>
            <person name="Felgner P.L."/>
            <person name="Bethony J."/>
            <person name="Hawdon J.M."/>
            <person name="Gasser R.B."/>
            <person name="Loukas A."/>
            <person name="Mitreva M."/>
        </authorList>
    </citation>
    <scope>NUCLEOTIDE SEQUENCE [LARGE SCALE GENOMIC DNA]</scope>
</reference>
<keyword evidence="2" id="KW-1185">Reference proteome</keyword>
<gene>
    <name evidence="1" type="ORF">NECAME_05591</name>
</gene>
<dbReference type="KEGG" id="nai:NECAME_05591"/>
<protein>
    <submittedName>
        <fullName evidence="1">Uncharacterized protein</fullName>
    </submittedName>
</protein>
<dbReference type="EMBL" id="KI669253">
    <property type="protein sequence ID" value="ETN68508.1"/>
    <property type="molecule type" value="Genomic_DNA"/>
</dbReference>
<name>W2SG43_NECAM</name>
<organism evidence="1 2">
    <name type="scientific">Necator americanus</name>
    <name type="common">Human hookworm</name>
    <dbReference type="NCBI Taxonomy" id="51031"/>
    <lineage>
        <taxon>Eukaryota</taxon>
        <taxon>Metazoa</taxon>
        <taxon>Ecdysozoa</taxon>
        <taxon>Nematoda</taxon>
        <taxon>Chromadorea</taxon>
        <taxon>Rhabditida</taxon>
        <taxon>Rhabditina</taxon>
        <taxon>Rhabditomorpha</taxon>
        <taxon>Strongyloidea</taxon>
        <taxon>Ancylostomatidae</taxon>
        <taxon>Bunostominae</taxon>
        <taxon>Necator</taxon>
    </lineage>
</organism>
<accession>W2SG43</accession>